<sequence>AKLVDELKNKLHRKMGELIEDCLEEKEKRPSIDVLLNNLNEIGTIEGWICSD</sequence>
<dbReference type="EMBL" id="CACRXK020013270">
    <property type="protein sequence ID" value="CAB4024853.1"/>
    <property type="molecule type" value="Genomic_DNA"/>
</dbReference>
<feature type="non-terminal residue" evidence="1">
    <location>
        <position position="52"/>
    </location>
</feature>
<name>A0A6S7K9L7_PARCT</name>
<organism evidence="1 2">
    <name type="scientific">Paramuricea clavata</name>
    <name type="common">Red gorgonian</name>
    <name type="synonym">Violescent sea-whip</name>
    <dbReference type="NCBI Taxonomy" id="317549"/>
    <lineage>
        <taxon>Eukaryota</taxon>
        <taxon>Metazoa</taxon>
        <taxon>Cnidaria</taxon>
        <taxon>Anthozoa</taxon>
        <taxon>Octocorallia</taxon>
        <taxon>Malacalcyonacea</taxon>
        <taxon>Plexauridae</taxon>
        <taxon>Paramuricea</taxon>
    </lineage>
</organism>
<feature type="non-terminal residue" evidence="1">
    <location>
        <position position="1"/>
    </location>
</feature>
<dbReference type="AlphaFoldDB" id="A0A6S7K9L7"/>
<keyword evidence="2" id="KW-1185">Reference proteome</keyword>
<comment type="caution">
    <text evidence="1">The sequence shown here is derived from an EMBL/GenBank/DDBJ whole genome shotgun (WGS) entry which is preliminary data.</text>
</comment>
<evidence type="ECO:0000313" key="2">
    <source>
        <dbReference type="Proteomes" id="UP001152795"/>
    </source>
</evidence>
<evidence type="ECO:0000313" key="1">
    <source>
        <dbReference type="EMBL" id="CAB4024853.1"/>
    </source>
</evidence>
<protein>
    <submittedName>
        <fullName evidence="1">Uncharacterized protein</fullName>
    </submittedName>
</protein>
<proteinExistence type="predicted"/>
<dbReference type="Proteomes" id="UP001152795">
    <property type="component" value="Unassembled WGS sequence"/>
</dbReference>
<gene>
    <name evidence="1" type="ORF">PACLA_8A026282</name>
</gene>
<reference evidence="1" key="1">
    <citation type="submission" date="2020-04" db="EMBL/GenBank/DDBJ databases">
        <authorList>
            <person name="Alioto T."/>
            <person name="Alioto T."/>
            <person name="Gomez Garrido J."/>
        </authorList>
    </citation>
    <scope>NUCLEOTIDE SEQUENCE</scope>
    <source>
        <strain evidence="1">A484AB</strain>
    </source>
</reference>
<accession>A0A6S7K9L7</accession>